<feature type="domain" description="SAF" evidence="2">
    <location>
        <begin position="98"/>
        <end position="164"/>
    </location>
</feature>
<feature type="transmembrane region" description="Helical" evidence="1">
    <location>
        <begin position="64"/>
        <end position="84"/>
    </location>
</feature>
<dbReference type="InterPro" id="IPR017592">
    <property type="entry name" value="Pilus_assmbl_Flp-typ_CpaB"/>
</dbReference>
<proteinExistence type="predicted"/>
<sequence>MYGRSVCMACGHRAEFLVHRHRRGCRPRSLAVLACATPGGHLALGGRRESAADEGASLMDRRRVLLVVAAIIAALGTLLVFLYVRGADNRANEKYHAVQVLKAVKQINIGETVAAAQAAGKIEESTVGQGERLPDALDSLDAISGQIAQTNIYPGEQIIASKFGTTTASSNTLTIPKGDIAVSINLTDTARVAGFVNPGDKVAIFMNSGGGAGLGSFTRLLLTDVEVIAVGTTTVVSTTTTDPTGAQTTEQLPRTLFTLGVTQAQAEKILFASGSGELAFGLLNQDSKVAPDPGANADNLFK</sequence>
<reference evidence="3 4" key="1">
    <citation type="submission" date="2018-11" db="EMBL/GenBank/DDBJ databases">
        <authorList>
            <person name="Li F."/>
        </authorList>
    </citation>
    <scope>NUCLEOTIDE SEQUENCE [LARGE SCALE GENOMIC DNA]</scope>
    <source>
        <strain evidence="3 4">Gsoil 818</strain>
    </source>
</reference>
<comment type="caution">
    <text evidence="3">The sequence shown here is derived from an EMBL/GenBank/DDBJ whole genome shotgun (WGS) entry which is preliminary data.</text>
</comment>
<dbReference type="OrthoDB" id="5182178at2"/>
<evidence type="ECO:0000259" key="2">
    <source>
        <dbReference type="SMART" id="SM00858"/>
    </source>
</evidence>
<accession>A0A3N0GNX3</accession>
<keyword evidence="1" id="KW-0812">Transmembrane</keyword>
<dbReference type="InterPro" id="IPR013974">
    <property type="entry name" value="SAF"/>
</dbReference>
<dbReference type="CDD" id="cd11614">
    <property type="entry name" value="SAF_CpaB_FlgA_like"/>
    <property type="match status" value="1"/>
</dbReference>
<dbReference type="Proteomes" id="UP000279994">
    <property type="component" value="Unassembled WGS sequence"/>
</dbReference>
<dbReference type="SMART" id="SM00858">
    <property type="entry name" value="SAF"/>
    <property type="match status" value="1"/>
</dbReference>
<dbReference type="EMBL" id="RJSF01000040">
    <property type="protein sequence ID" value="RNM14127.1"/>
    <property type="molecule type" value="Genomic_DNA"/>
</dbReference>
<evidence type="ECO:0000256" key="1">
    <source>
        <dbReference type="SAM" id="Phobius"/>
    </source>
</evidence>
<dbReference type="NCBIfam" id="TIGR03177">
    <property type="entry name" value="pilus_cpaB"/>
    <property type="match status" value="1"/>
</dbReference>
<keyword evidence="4" id="KW-1185">Reference proteome</keyword>
<evidence type="ECO:0000313" key="4">
    <source>
        <dbReference type="Proteomes" id="UP000279994"/>
    </source>
</evidence>
<keyword evidence="1" id="KW-0472">Membrane</keyword>
<organism evidence="3 4">
    <name type="scientific">Nocardioides pocheonensis</name>
    <dbReference type="NCBI Taxonomy" id="661485"/>
    <lineage>
        <taxon>Bacteria</taxon>
        <taxon>Bacillati</taxon>
        <taxon>Actinomycetota</taxon>
        <taxon>Actinomycetes</taxon>
        <taxon>Propionibacteriales</taxon>
        <taxon>Nocardioidaceae</taxon>
        <taxon>Nocardioides</taxon>
    </lineage>
</organism>
<dbReference type="InterPro" id="IPR031571">
    <property type="entry name" value="RcpC_dom"/>
</dbReference>
<keyword evidence="1" id="KW-1133">Transmembrane helix</keyword>
<dbReference type="AlphaFoldDB" id="A0A3N0GNX3"/>
<evidence type="ECO:0000313" key="3">
    <source>
        <dbReference type="EMBL" id="RNM14127.1"/>
    </source>
</evidence>
<protein>
    <submittedName>
        <fullName evidence="3">Flp pilus assembly protein CpaB</fullName>
    </submittedName>
</protein>
<dbReference type="Pfam" id="PF16976">
    <property type="entry name" value="RcpC"/>
    <property type="match status" value="1"/>
</dbReference>
<name>A0A3N0GNX3_9ACTN</name>
<gene>
    <name evidence="3" type="primary">cpaB</name>
    <name evidence="3" type="ORF">EFL26_14465</name>
</gene>